<reference evidence="2 3" key="1">
    <citation type="journal article" date="2019" name="Sci. Rep.">
        <title>Orb-weaving spider Araneus ventricosus genome elucidates the spidroin gene catalogue.</title>
        <authorList>
            <person name="Kono N."/>
            <person name="Nakamura H."/>
            <person name="Ohtoshi R."/>
            <person name="Moran D.A.P."/>
            <person name="Shinohara A."/>
            <person name="Yoshida Y."/>
            <person name="Fujiwara M."/>
            <person name="Mori M."/>
            <person name="Tomita M."/>
            <person name="Arakawa K."/>
        </authorList>
    </citation>
    <scope>NUCLEOTIDE SEQUENCE [LARGE SCALE GENOMIC DNA]</scope>
</reference>
<accession>A0A4Y1ZU30</accession>
<feature type="compositionally biased region" description="Basic and acidic residues" evidence="1">
    <location>
        <begin position="139"/>
        <end position="166"/>
    </location>
</feature>
<protein>
    <submittedName>
        <fullName evidence="2">Uncharacterized protein</fullName>
    </submittedName>
</protein>
<evidence type="ECO:0000313" key="3">
    <source>
        <dbReference type="Proteomes" id="UP000499080"/>
    </source>
</evidence>
<evidence type="ECO:0000256" key="1">
    <source>
        <dbReference type="SAM" id="MobiDB-lite"/>
    </source>
</evidence>
<feature type="compositionally biased region" description="Low complexity" evidence="1">
    <location>
        <begin position="125"/>
        <end position="138"/>
    </location>
</feature>
<feature type="region of interest" description="Disordered" evidence="1">
    <location>
        <begin position="101"/>
        <end position="181"/>
    </location>
</feature>
<feature type="compositionally biased region" description="Basic and acidic residues" evidence="1">
    <location>
        <begin position="101"/>
        <end position="114"/>
    </location>
</feature>
<keyword evidence="3" id="KW-1185">Reference proteome</keyword>
<dbReference type="AlphaFoldDB" id="A0A4Y1ZU30"/>
<comment type="caution">
    <text evidence="2">The sequence shown here is derived from an EMBL/GenBank/DDBJ whole genome shotgun (WGS) entry which is preliminary data.</text>
</comment>
<sequence length="181" mass="20391">MVAVWRNNNCFLVRLQIGDGEVKMSVTRIEQSLFVGSTGDCGTETSAGEARTDNGGKTSLGGERITEFVTDGISCSRREVVSNRVCGLAMVHTGWETLSRKDTMKRETQRENTAAKRKIEKHLVENGTTGNTENNPGEQDNKEMWHSNQFQDKKQSKDKQENREHVPWMNRRATASENLQT</sequence>
<dbReference type="Proteomes" id="UP000499080">
    <property type="component" value="Unassembled WGS sequence"/>
</dbReference>
<evidence type="ECO:0000313" key="2">
    <source>
        <dbReference type="EMBL" id="GBL67275.1"/>
    </source>
</evidence>
<gene>
    <name evidence="2" type="ORF">AVEN_103699_1</name>
</gene>
<name>A0A4Y1ZU30_ARAVE</name>
<feature type="region of interest" description="Disordered" evidence="1">
    <location>
        <begin position="40"/>
        <end position="59"/>
    </location>
</feature>
<proteinExistence type="predicted"/>
<organism evidence="2 3">
    <name type="scientific">Araneus ventricosus</name>
    <name type="common">Orbweaver spider</name>
    <name type="synonym">Epeira ventricosa</name>
    <dbReference type="NCBI Taxonomy" id="182803"/>
    <lineage>
        <taxon>Eukaryota</taxon>
        <taxon>Metazoa</taxon>
        <taxon>Ecdysozoa</taxon>
        <taxon>Arthropoda</taxon>
        <taxon>Chelicerata</taxon>
        <taxon>Arachnida</taxon>
        <taxon>Araneae</taxon>
        <taxon>Araneomorphae</taxon>
        <taxon>Entelegynae</taxon>
        <taxon>Araneoidea</taxon>
        <taxon>Araneidae</taxon>
        <taxon>Araneus</taxon>
    </lineage>
</organism>
<dbReference type="EMBL" id="BGPR01077767">
    <property type="protein sequence ID" value="GBL67275.1"/>
    <property type="molecule type" value="Genomic_DNA"/>
</dbReference>